<accession>A0A0D2BG41</accession>
<dbReference type="HOGENOM" id="CLU_073626_0_1_1"/>
<dbReference type="GO" id="GO:0003735">
    <property type="term" value="F:structural constituent of ribosome"/>
    <property type="evidence" value="ECO:0007669"/>
    <property type="project" value="InterPro"/>
</dbReference>
<comment type="similarity">
    <text evidence="1 4">Belongs to the universal ribosomal protein uS17 family.</text>
</comment>
<protein>
    <submittedName>
        <fullName evidence="6">40S ribosomal protein S11</fullName>
    </submittedName>
</protein>
<dbReference type="InterPro" id="IPR019979">
    <property type="entry name" value="Ribosomal_uS17_CS"/>
</dbReference>
<evidence type="ECO:0000256" key="1">
    <source>
        <dbReference type="ARBA" id="ARBA00010254"/>
    </source>
</evidence>
<dbReference type="Proteomes" id="UP000053328">
    <property type="component" value="Unassembled WGS sequence"/>
</dbReference>
<keyword evidence="7" id="KW-1185">Reference proteome</keyword>
<organism evidence="6 7">
    <name type="scientific">Exophiala spinifera</name>
    <dbReference type="NCBI Taxonomy" id="91928"/>
    <lineage>
        <taxon>Eukaryota</taxon>
        <taxon>Fungi</taxon>
        <taxon>Dikarya</taxon>
        <taxon>Ascomycota</taxon>
        <taxon>Pezizomycotina</taxon>
        <taxon>Eurotiomycetes</taxon>
        <taxon>Chaetothyriomycetidae</taxon>
        <taxon>Chaetothyriales</taxon>
        <taxon>Herpotrichiellaceae</taxon>
        <taxon>Exophiala</taxon>
    </lineage>
</organism>
<dbReference type="PROSITE" id="PS00056">
    <property type="entry name" value="RIBOSOMAL_S17"/>
    <property type="match status" value="1"/>
</dbReference>
<reference evidence="6 7" key="1">
    <citation type="submission" date="2015-01" db="EMBL/GenBank/DDBJ databases">
        <title>The Genome Sequence of Exophiala spinifera CBS89968.</title>
        <authorList>
            <consortium name="The Broad Institute Genomics Platform"/>
            <person name="Cuomo C."/>
            <person name="de Hoog S."/>
            <person name="Gorbushina A."/>
            <person name="Stielow B."/>
            <person name="Teixiera M."/>
            <person name="Abouelleil A."/>
            <person name="Chapman S.B."/>
            <person name="Priest M."/>
            <person name="Young S.K."/>
            <person name="Wortman J."/>
            <person name="Nusbaum C."/>
            <person name="Birren B."/>
        </authorList>
    </citation>
    <scope>NUCLEOTIDE SEQUENCE [LARGE SCALE GENOMIC DNA]</scope>
    <source>
        <strain evidence="6 7">CBS 89968</strain>
    </source>
</reference>
<dbReference type="VEuPathDB" id="FungiDB:PV08_04760"/>
<dbReference type="EMBL" id="KN847494">
    <property type="protein sequence ID" value="KIW17565.1"/>
    <property type="molecule type" value="Genomic_DNA"/>
</dbReference>
<evidence type="ECO:0000256" key="4">
    <source>
        <dbReference type="RuleBase" id="RU003872"/>
    </source>
</evidence>
<dbReference type="FunFam" id="2.40.50.1000:FF:000001">
    <property type="entry name" value="40S ribosomal protein S11"/>
    <property type="match status" value="1"/>
</dbReference>
<dbReference type="PANTHER" id="PTHR10744:SF9">
    <property type="entry name" value="40S RIBOSOMAL PROTEIN S11-RELATED"/>
    <property type="match status" value="1"/>
</dbReference>
<dbReference type="InterPro" id="IPR028333">
    <property type="entry name" value="Ribosomal_uS17_arc/euk"/>
</dbReference>
<dbReference type="RefSeq" id="XP_016237781.1">
    <property type="nucleotide sequence ID" value="XM_016379104.1"/>
</dbReference>
<evidence type="ECO:0000256" key="3">
    <source>
        <dbReference type="ARBA" id="ARBA00023274"/>
    </source>
</evidence>
<dbReference type="OrthoDB" id="10254436at2759"/>
<keyword evidence="2 4" id="KW-0689">Ribosomal protein</keyword>
<dbReference type="AlphaFoldDB" id="A0A0D2BG41"/>
<evidence type="ECO:0000259" key="5">
    <source>
        <dbReference type="Pfam" id="PF16205"/>
    </source>
</evidence>
<feature type="domain" description="Small ribosomal subunit protein uS17 N-terminal" evidence="5">
    <location>
        <begin position="8"/>
        <end position="77"/>
    </location>
</feature>
<dbReference type="STRING" id="91928.A0A0D2BG41"/>
<name>A0A0D2BG41_9EURO</name>
<dbReference type="PANTHER" id="PTHR10744">
    <property type="entry name" value="40S RIBOSOMAL PROTEIN S11 FAMILY MEMBER"/>
    <property type="match status" value="1"/>
</dbReference>
<dbReference type="GO" id="GO:0022627">
    <property type="term" value="C:cytosolic small ribosomal subunit"/>
    <property type="evidence" value="ECO:0007669"/>
    <property type="project" value="UniProtKB-ARBA"/>
</dbReference>
<dbReference type="Pfam" id="PF00366">
    <property type="entry name" value="Ribosomal_S17"/>
    <property type="match status" value="1"/>
</dbReference>
<dbReference type="InterPro" id="IPR000266">
    <property type="entry name" value="Ribosomal_uS17"/>
</dbReference>
<dbReference type="Pfam" id="PF16205">
    <property type="entry name" value="Ribosomal_S17_N"/>
    <property type="match status" value="1"/>
</dbReference>
<evidence type="ECO:0000256" key="2">
    <source>
        <dbReference type="ARBA" id="ARBA00022980"/>
    </source>
</evidence>
<evidence type="ECO:0000313" key="6">
    <source>
        <dbReference type="EMBL" id="KIW17565.1"/>
    </source>
</evidence>
<dbReference type="NCBIfam" id="TIGR03630">
    <property type="entry name" value="uS17_arch"/>
    <property type="match status" value="1"/>
</dbReference>
<proteinExistence type="inferred from homology"/>
<dbReference type="GO" id="GO:0006412">
    <property type="term" value="P:translation"/>
    <property type="evidence" value="ECO:0007669"/>
    <property type="project" value="InterPro"/>
</dbReference>
<dbReference type="PRINTS" id="PR00973">
    <property type="entry name" value="RIBOSOMALS17"/>
</dbReference>
<dbReference type="Gene3D" id="2.40.50.1000">
    <property type="match status" value="1"/>
</dbReference>
<dbReference type="CDD" id="cd00364">
    <property type="entry name" value="Ribosomal_uS17"/>
    <property type="match status" value="1"/>
</dbReference>
<gene>
    <name evidence="6" type="ORF">PV08_04760</name>
</gene>
<sequence length="162" mass="18556">MATELTVQSERAYQKQPHIFLNHKSKAAKSRRVGKGGRRWYKDVGLGFRTPKTAIEGVYIDKKCPFTGQVSIRGRILTGTVVSTKMHRTLIIRREYLHFVPKYARYEKRHTNLAAHVSPAFRVEEGDTVTVGQCRPLSKTVRFNVLRVLPRTGKAVKAFQKF</sequence>
<dbReference type="InterPro" id="IPR012340">
    <property type="entry name" value="NA-bd_OB-fold"/>
</dbReference>
<keyword evidence="3 4" id="KW-0687">Ribonucleoprotein</keyword>
<dbReference type="SUPFAM" id="SSF50249">
    <property type="entry name" value="Nucleic acid-binding proteins"/>
    <property type="match status" value="1"/>
</dbReference>
<dbReference type="GeneID" id="27331843"/>
<evidence type="ECO:0000313" key="7">
    <source>
        <dbReference type="Proteomes" id="UP000053328"/>
    </source>
</evidence>
<dbReference type="InterPro" id="IPR032440">
    <property type="entry name" value="Ribosomal_uS17_N"/>
</dbReference>